<keyword evidence="1" id="KW-0472">Membrane</keyword>
<evidence type="ECO:0000256" key="1">
    <source>
        <dbReference type="SAM" id="Phobius"/>
    </source>
</evidence>
<evidence type="ECO:0000313" key="3">
    <source>
        <dbReference type="Proteomes" id="UP000008021"/>
    </source>
</evidence>
<reference evidence="2" key="2">
    <citation type="submission" date="2018-05" db="EMBL/GenBank/DDBJ databases">
        <title>OmerRS3 (Oryza meridionalis Reference Sequence Version 3).</title>
        <authorList>
            <person name="Zhang J."/>
            <person name="Kudrna D."/>
            <person name="Lee S."/>
            <person name="Talag J."/>
            <person name="Welchert J."/>
            <person name="Wing R.A."/>
        </authorList>
    </citation>
    <scope>NUCLEOTIDE SEQUENCE [LARGE SCALE GENOMIC DNA]</scope>
    <source>
        <strain evidence="2">cv. OR44</strain>
    </source>
</reference>
<organism evidence="2">
    <name type="scientific">Oryza meridionalis</name>
    <dbReference type="NCBI Taxonomy" id="40149"/>
    <lineage>
        <taxon>Eukaryota</taxon>
        <taxon>Viridiplantae</taxon>
        <taxon>Streptophyta</taxon>
        <taxon>Embryophyta</taxon>
        <taxon>Tracheophyta</taxon>
        <taxon>Spermatophyta</taxon>
        <taxon>Magnoliopsida</taxon>
        <taxon>Liliopsida</taxon>
        <taxon>Poales</taxon>
        <taxon>Poaceae</taxon>
        <taxon>BOP clade</taxon>
        <taxon>Oryzoideae</taxon>
        <taxon>Oryzeae</taxon>
        <taxon>Oryzinae</taxon>
        <taxon>Oryza</taxon>
    </lineage>
</organism>
<dbReference type="AlphaFoldDB" id="A0A0E0DXW7"/>
<protein>
    <submittedName>
        <fullName evidence="2">Uncharacterized protein</fullName>
    </submittedName>
</protein>
<accession>A0A0E0DXW7</accession>
<feature type="transmembrane region" description="Helical" evidence="1">
    <location>
        <begin position="56"/>
        <end position="75"/>
    </location>
</feature>
<reference evidence="2" key="1">
    <citation type="submission" date="2015-04" db="UniProtKB">
        <authorList>
            <consortium name="EnsemblPlants"/>
        </authorList>
    </citation>
    <scope>IDENTIFICATION</scope>
</reference>
<proteinExistence type="predicted"/>
<dbReference type="EnsemblPlants" id="OMERI06G06180.2">
    <property type="protein sequence ID" value="OMERI06G06180.2"/>
    <property type="gene ID" value="OMERI06G06180"/>
</dbReference>
<dbReference type="HOGENOM" id="CLU_153476_0_0_1"/>
<keyword evidence="1" id="KW-1133">Transmembrane helix</keyword>
<name>A0A0E0DXW7_9ORYZ</name>
<keyword evidence="1" id="KW-0812">Transmembrane</keyword>
<dbReference type="Proteomes" id="UP000008021">
    <property type="component" value="Chromosome 6"/>
</dbReference>
<sequence>MHKQIYATLYIPSETWMRLSRSRYYTSIADMSAAITRWDHGFASEANDKIEMKTSLPLVAAVLALFLMAATVQSIRLDAESHSAFSKQTVNNTSGDNVVAVVVAKTDGEPSGEMEKAISEEKSRVGHELPDIHVDYYGPRGHNPRHH</sequence>
<evidence type="ECO:0000313" key="2">
    <source>
        <dbReference type="EnsemblPlants" id="OMERI06G06180.2"/>
    </source>
</evidence>
<dbReference type="Gramene" id="OMERI06G06180.2">
    <property type="protein sequence ID" value="OMERI06G06180.2"/>
    <property type="gene ID" value="OMERI06G06180"/>
</dbReference>
<keyword evidence="3" id="KW-1185">Reference proteome</keyword>